<keyword evidence="3" id="KW-1185">Reference proteome</keyword>
<dbReference type="RefSeq" id="WP_409097819.1">
    <property type="nucleotide sequence ID" value="NZ_JBJVNE010000062.1"/>
</dbReference>
<evidence type="ECO:0000313" key="2">
    <source>
        <dbReference type="EMBL" id="MFM9653561.1"/>
    </source>
</evidence>
<proteinExistence type="predicted"/>
<accession>A0ABW9IZX7</accession>
<dbReference type="Proteomes" id="UP001631993">
    <property type="component" value="Unassembled WGS sequence"/>
</dbReference>
<feature type="compositionally biased region" description="Polar residues" evidence="1">
    <location>
        <begin position="95"/>
        <end position="110"/>
    </location>
</feature>
<sequence>MIHHPHIVAEIRELPPEGGWARYESTGRACLVCSCGTVTGFVDKADVRRQAAEHPAAHTKVGIHLDPAEAEDIKARWRAQYGTPGAAHPVVPLDPQQTDGEVSCVPAQST</sequence>
<comment type="caution">
    <text evidence="2">The sequence shown here is derived from an EMBL/GenBank/DDBJ whole genome shotgun (WGS) entry which is preliminary data.</text>
</comment>
<evidence type="ECO:0000313" key="3">
    <source>
        <dbReference type="Proteomes" id="UP001631993"/>
    </source>
</evidence>
<evidence type="ECO:0000256" key="1">
    <source>
        <dbReference type="SAM" id="MobiDB-lite"/>
    </source>
</evidence>
<name>A0ABW9IZX7_STRGJ</name>
<feature type="region of interest" description="Disordered" evidence="1">
    <location>
        <begin position="84"/>
        <end position="110"/>
    </location>
</feature>
<gene>
    <name evidence="2" type="ORF">ACKI1S_46745</name>
</gene>
<protein>
    <submittedName>
        <fullName evidence="2">Uncharacterized protein</fullName>
    </submittedName>
</protein>
<dbReference type="EMBL" id="JBJVNE010000062">
    <property type="protein sequence ID" value="MFM9653561.1"/>
    <property type="molecule type" value="Genomic_DNA"/>
</dbReference>
<reference evidence="2 3" key="1">
    <citation type="submission" date="2024-12" db="EMBL/GenBank/DDBJ databases">
        <title>Forecasting of Potato common scab and diversities of Pathogenic streptomyces spp. in china.</title>
        <authorList>
            <person name="Handique U."/>
            <person name="Wu J."/>
        </authorList>
    </citation>
    <scope>NUCLEOTIDE SEQUENCE [LARGE SCALE GENOMIC DNA]</scope>
    <source>
        <strain evidence="2 3">ZRIMU1585</strain>
    </source>
</reference>
<organism evidence="2 3">
    <name type="scientific">Streptomyces galilaeus</name>
    <dbReference type="NCBI Taxonomy" id="33899"/>
    <lineage>
        <taxon>Bacteria</taxon>
        <taxon>Bacillati</taxon>
        <taxon>Actinomycetota</taxon>
        <taxon>Actinomycetes</taxon>
        <taxon>Kitasatosporales</taxon>
        <taxon>Streptomycetaceae</taxon>
        <taxon>Streptomyces</taxon>
    </lineage>
</organism>